<dbReference type="AlphaFoldDB" id="A0AAV9HUJ6"/>
<dbReference type="GO" id="GO:0005737">
    <property type="term" value="C:cytoplasm"/>
    <property type="evidence" value="ECO:0007669"/>
    <property type="project" value="TreeGrafter"/>
</dbReference>
<dbReference type="GO" id="GO:0016787">
    <property type="term" value="F:hydrolase activity"/>
    <property type="evidence" value="ECO:0007669"/>
    <property type="project" value="UniProtKB-KW"/>
</dbReference>
<evidence type="ECO:0000256" key="2">
    <source>
        <dbReference type="ARBA" id="ARBA00022801"/>
    </source>
</evidence>
<reference evidence="4" key="2">
    <citation type="submission" date="2023-06" db="EMBL/GenBank/DDBJ databases">
        <authorList>
            <consortium name="Lawrence Berkeley National Laboratory"/>
            <person name="Mondo S.J."/>
            <person name="Hensen N."/>
            <person name="Bonometti L."/>
            <person name="Westerberg I."/>
            <person name="Brannstrom I.O."/>
            <person name="Guillou S."/>
            <person name="Cros-Aarteil S."/>
            <person name="Calhoun S."/>
            <person name="Haridas S."/>
            <person name="Kuo A."/>
            <person name="Pangilinan J."/>
            <person name="Riley R."/>
            <person name="Labutti K."/>
            <person name="Andreopoulos B."/>
            <person name="Lipzen A."/>
            <person name="Chen C."/>
            <person name="Yanf M."/>
            <person name="Daum C."/>
            <person name="Ng V."/>
            <person name="Clum A."/>
            <person name="Steindorff A."/>
            <person name="Ohm R."/>
            <person name="Martin F."/>
            <person name="Silar P."/>
            <person name="Natvig D."/>
            <person name="Lalanne C."/>
            <person name="Gautier V."/>
            <person name="Ament-Velasquez S.L."/>
            <person name="Kruys A."/>
            <person name="Hutchinson M.I."/>
            <person name="Powell A.J."/>
            <person name="Barry K."/>
            <person name="Miller A.N."/>
            <person name="Grigoriev I.V."/>
            <person name="Debuchy R."/>
            <person name="Gladieux P."/>
            <person name="Thoren M.H."/>
            <person name="Johannesson H."/>
        </authorList>
    </citation>
    <scope>NUCLEOTIDE SEQUENCE</scope>
    <source>
        <strain evidence="4">PSN324</strain>
    </source>
</reference>
<dbReference type="PANTHER" id="PTHR48070">
    <property type="entry name" value="ESTERASE OVCA2"/>
    <property type="match status" value="1"/>
</dbReference>
<dbReference type="GO" id="GO:0044550">
    <property type="term" value="P:secondary metabolite biosynthetic process"/>
    <property type="evidence" value="ECO:0007669"/>
    <property type="project" value="TreeGrafter"/>
</dbReference>
<feature type="domain" description="Serine hydrolase" evidence="3">
    <location>
        <begin position="2"/>
        <end position="203"/>
    </location>
</feature>
<dbReference type="Proteomes" id="UP001321749">
    <property type="component" value="Unassembled WGS sequence"/>
</dbReference>
<evidence type="ECO:0000313" key="5">
    <source>
        <dbReference type="Proteomes" id="UP001321749"/>
    </source>
</evidence>
<sequence>MKPKVLLLHGSGTNPLIFQIQSRKLDALLSPHFELVYLTGFHECAAGPGVLPYFEGAEPYLKWLSDSEVSEEELHWTSGLDRLVNEFEAQGPFVGVIGFSQGAKAGMYLTRRLEQEGRAVSFFVSVCGTVPFQGIKDGEKGEKYKQSLEKGGIVKTESIHVIGTDDPWRVESEALVDFFAERTRRVVRCKGGHQMPVEDAVNKQLAAMMLAAYEGF</sequence>
<dbReference type="Gene3D" id="3.40.50.1820">
    <property type="entry name" value="alpha/beta hydrolase"/>
    <property type="match status" value="1"/>
</dbReference>
<name>A0AAV9HUJ6_9PEZI</name>
<dbReference type="InterPro" id="IPR050593">
    <property type="entry name" value="LovG"/>
</dbReference>
<gene>
    <name evidence="4" type="ORF">QBC42DRAFT_264176</name>
</gene>
<evidence type="ECO:0000256" key="1">
    <source>
        <dbReference type="ARBA" id="ARBA00005863"/>
    </source>
</evidence>
<comment type="caution">
    <text evidence="4">The sequence shown here is derived from an EMBL/GenBank/DDBJ whole genome shotgun (WGS) entry which is preliminary data.</text>
</comment>
<dbReference type="EMBL" id="MU864952">
    <property type="protein sequence ID" value="KAK4464033.1"/>
    <property type="molecule type" value="Genomic_DNA"/>
</dbReference>
<accession>A0AAV9HUJ6</accession>
<dbReference type="InterPro" id="IPR029058">
    <property type="entry name" value="AB_hydrolase_fold"/>
</dbReference>
<protein>
    <submittedName>
        <fullName evidence="4">Serine hydrolase FSH</fullName>
    </submittedName>
</protein>
<dbReference type="SUPFAM" id="SSF53474">
    <property type="entry name" value="alpha/beta-Hydrolases"/>
    <property type="match status" value="1"/>
</dbReference>
<proteinExistence type="inferred from homology"/>
<evidence type="ECO:0000259" key="3">
    <source>
        <dbReference type="Pfam" id="PF03959"/>
    </source>
</evidence>
<dbReference type="PANTHER" id="PTHR48070:SF3">
    <property type="entry name" value="ESTERASE DBAE-RELATED"/>
    <property type="match status" value="1"/>
</dbReference>
<dbReference type="GO" id="GO:0005634">
    <property type="term" value="C:nucleus"/>
    <property type="evidence" value="ECO:0007669"/>
    <property type="project" value="TreeGrafter"/>
</dbReference>
<reference evidence="4" key="1">
    <citation type="journal article" date="2023" name="Mol. Phylogenet. Evol.">
        <title>Genome-scale phylogeny and comparative genomics of the fungal order Sordariales.</title>
        <authorList>
            <person name="Hensen N."/>
            <person name="Bonometti L."/>
            <person name="Westerberg I."/>
            <person name="Brannstrom I.O."/>
            <person name="Guillou S."/>
            <person name="Cros-Aarteil S."/>
            <person name="Calhoun S."/>
            <person name="Haridas S."/>
            <person name="Kuo A."/>
            <person name="Mondo S."/>
            <person name="Pangilinan J."/>
            <person name="Riley R."/>
            <person name="LaButti K."/>
            <person name="Andreopoulos B."/>
            <person name="Lipzen A."/>
            <person name="Chen C."/>
            <person name="Yan M."/>
            <person name="Daum C."/>
            <person name="Ng V."/>
            <person name="Clum A."/>
            <person name="Steindorff A."/>
            <person name="Ohm R.A."/>
            <person name="Martin F."/>
            <person name="Silar P."/>
            <person name="Natvig D.O."/>
            <person name="Lalanne C."/>
            <person name="Gautier V."/>
            <person name="Ament-Velasquez S.L."/>
            <person name="Kruys A."/>
            <person name="Hutchinson M.I."/>
            <person name="Powell A.J."/>
            <person name="Barry K."/>
            <person name="Miller A.N."/>
            <person name="Grigoriev I.V."/>
            <person name="Debuchy R."/>
            <person name="Gladieux P."/>
            <person name="Hiltunen Thoren M."/>
            <person name="Johannesson H."/>
        </authorList>
    </citation>
    <scope>NUCLEOTIDE SEQUENCE</scope>
    <source>
        <strain evidence="4">PSN324</strain>
    </source>
</reference>
<comment type="similarity">
    <text evidence="1">Belongs to the LovG family.</text>
</comment>
<dbReference type="InterPro" id="IPR005645">
    <property type="entry name" value="FSH-like_dom"/>
</dbReference>
<organism evidence="4 5">
    <name type="scientific">Cladorrhinum samala</name>
    <dbReference type="NCBI Taxonomy" id="585594"/>
    <lineage>
        <taxon>Eukaryota</taxon>
        <taxon>Fungi</taxon>
        <taxon>Dikarya</taxon>
        <taxon>Ascomycota</taxon>
        <taxon>Pezizomycotina</taxon>
        <taxon>Sordariomycetes</taxon>
        <taxon>Sordariomycetidae</taxon>
        <taxon>Sordariales</taxon>
        <taxon>Podosporaceae</taxon>
        <taxon>Cladorrhinum</taxon>
    </lineage>
</organism>
<keyword evidence="5" id="KW-1185">Reference proteome</keyword>
<keyword evidence="2 4" id="KW-0378">Hydrolase</keyword>
<dbReference type="Pfam" id="PF03959">
    <property type="entry name" value="FSH1"/>
    <property type="match status" value="1"/>
</dbReference>
<evidence type="ECO:0000313" key="4">
    <source>
        <dbReference type="EMBL" id="KAK4464033.1"/>
    </source>
</evidence>